<organism evidence="2 5">
    <name type="scientific">Adineta ricciae</name>
    <name type="common">Rotifer</name>
    <dbReference type="NCBI Taxonomy" id="249248"/>
    <lineage>
        <taxon>Eukaryota</taxon>
        <taxon>Metazoa</taxon>
        <taxon>Spiralia</taxon>
        <taxon>Gnathifera</taxon>
        <taxon>Rotifera</taxon>
        <taxon>Eurotatoria</taxon>
        <taxon>Bdelloidea</taxon>
        <taxon>Adinetida</taxon>
        <taxon>Adinetidae</taxon>
        <taxon>Adineta</taxon>
    </lineage>
</organism>
<feature type="chain" id="PRO_5036223848" evidence="1">
    <location>
        <begin position="17"/>
        <end position="108"/>
    </location>
</feature>
<evidence type="ECO:0000313" key="5">
    <source>
        <dbReference type="Proteomes" id="UP000663852"/>
    </source>
</evidence>
<evidence type="ECO:0000256" key="1">
    <source>
        <dbReference type="SAM" id="SignalP"/>
    </source>
</evidence>
<protein>
    <submittedName>
        <fullName evidence="2">Uncharacterized protein</fullName>
    </submittedName>
</protein>
<dbReference type="AlphaFoldDB" id="A0A814AXG8"/>
<dbReference type="EMBL" id="CAJNOR010001132">
    <property type="protein sequence ID" value="CAF1082088.1"/>
    <property type="molecule type" value="Genomic_DNA"/>
</dbReference>
<dbReference type="Proteomes" id="UP000663852">
    <property type="component" value="Unassembled WGS sequence"/>
</dbReference>
<sequence length="108" mass="11038">MKSVLCLLLALAVAHAAVLPFKPNCMTVLCASNAVCADGTPAPTPAWSCCPTALACKDLLSILAPISNCANVMCTMDVKICPDGSRAPVPFGECCPSLSACKPINTAQ</sequence>
<name>A0A814AXG8_ADIRI</name>
<feature type="signal peptide" evidence="1">
    <location>
        <begin position="1"/>
        <end position="16"/>
    </location>
</feature>
<comment type="caution">
    <text evidence="2">The sequence shown here is derived from an EMBL/GenBank/DDBJ whole genome shotgun (WGS) entry which is preliminary data.</text>
</comment>
<reference evidence="2" key="1">
    <citation type="submission" date="2021-02" db="EMBL/GenBank/DDBJ databases">
        <authorList>
            <person name="Nowell W R."/>
        </authorList>
    </citation>
    <scope>NUCLEOTIDE SEQUENCE</scope>
</reference>
<keyword evidence="4" id="KW-1185">Reference proteome</keyword>
<accession>A0A814AXG8</accession>
<keyword evidence="1" id="KW-0732">Signal</keyword>
<proteinExistence type="predicted"/>
<evidence type="ECO:0000313" key="3">
    <source>
        <dbReference type="EMBL" id="CAF1082088.1"/>
    </source>
</evidence>
<evidence type="ECO:0000313" key="4">
    <source>
        <dbReference type="Proteomes" id="UP000663828"/>
    </source>
</evidence>
<dbReference type="Proteomes" id="UP000663828">
    <property type="component" value="Unassembled WGS sequence"/>
</dbReference>
<gene>
    <name evidence="2" type="ORF">EDS130_LOCUS10709</name>
    <name evidence="3" type="ORF">XAT740_LOCUS17377</name>
</gene>
<dbReference type="OrthoDB" id="10065408at2759"/>
<evidence type="ECO:0000313" key="2">
    <source>
        <dbReference type="EMBL" id="CAF0919837.1"/>
    </source>
</evidence>
<dbReference type="EMBL" id="CAJNOJ010000037">
    <property type="protein sequence ID" value="CAF0919837.1"/>
    <property type="molecule type" value="Genomic_DNA"/>
</dbReference>